<dbReference type="Proteomes" id="UP001203297">
    <property type="component" value="Unassembled WGS sequence"/>
</dbReference>
<dbReference type="AlphaFoldDB" id="A0AAD4QJL8"/>
<sequence>MRTKRSNEAMQGGCSPARQPSTIGLTLSLGVYPILGECEAKCVPKRERQGVPCLRL</sequence>
<organism evidence="1 2">
    <name type="scientific">Multifurca ochricompacta</name>
    <dbReference type="NCBI Taxonomy" id="376703"/>
    <lineage>
        <taxon>Eukaryota</taxon>
        <taxon>Fungi</taxon>
        <taxon>Dikarya</taxon>
        <taxon>Basidiomycota</taxon>
        <taxon>Agaricomycotina</taxon>
        <taxon>Agaricomycetes</taxon>
        <taxon>Russulales</taxon>
        <taxon>Russulaceae</taxon>
        <taxon>Multifurca</taxon>
    </lineage>
</organism>
<reference evidence="1" key="1">
    <citation type="journal article" date="2022" name="New Phytol.">
        <title>Evolutionary transition to the ectomycorrhizal habit in the genomes of a hyperdiverse lineage of mushroom-forming fungi.</title>
        <authorList>
            <person name="Looney B."/>
            <person name="Miyauchi S."/>
            <person name="Morin E."/>
            <person name="Drula E."/>
            <person name="Courty P.E."/>
            <person name="Kohler A."/>
            <person name="Kuo A."/>
            <person name="LaButti K."/>
            <person name="Pangilinan J."/>
            <person name="Lipzen A."/>
            <person name="Riley R."/>
            <person name="Andreopoulos W."/>
            <person name="He G."/>
            <person name="Johnson J."/>
            <person name="Nolan M."/>
            <person name="Tritt A."/>
            <person name="Barry K.W."/>
            <person name="Grigoriev I.V."/>
            <person name="Nagy L.G."/>
            <person name="Hibbett D."/>
            <person name="Henrissat B."/>
            <person name="Matheny P.B."/>
            <person name="Labbe J."/>
            <person name="Martin F.M."/>
        </authorList>
    </citation>
    <scope>NUCLEOTIDE SEQUENCE</scope>
    <source>
        <strain evidence="1">BPL690</strain>
    </source>
</reference>
<comment type="caution">
    <text evidence="1">The sequence shown here is derived from an EMBL/GenBank/DDBJ whole genome shotgun (WGS) entry which is preliminary data.</text>
</comment>
<protein>
    <submittedName>
        <fullName evidence="1">Uncharacterized protein</fullName>
    </submittedName>
</protein>
<name>A0AAD4QJL8_9AGAM</name>
<proteinExistence type="predicted"/>
<keyword evidence="2" id="KW-1185">Reference proteome</keyword>
<evidence type="ECO:0000313" key="1">
    <source>
        <dbReference type="EMBL" id="KAI0292101.1"/>
    </source>
</evidence>
<evidence type="ECO:0000313" key="2">
    <source>
        <dbReference type="Proteomes" id="UP001203297"/>
    </source>
</evidence>
<accession>A0AAD4QJL8</accession>
<dbReference type="EMBL" id="WTXG01000130">
    <property type="protein sequence ID" value="KAI0292101.1"/>
    <property type="molecule type" value="Genomic_DNA"/>
</dbReference>
<gene>
    <name evidence="1" type="ORF">B0F90DRAFT_1772331</name>
</gene>